<comment type="function">
    <text evidence="11">Part of an ABC transporter complex involved in ferric-petrobactin uptake. Probably responsible for the translocation of the substrate across the membrane.</text>
</comment>
<evidence type="ECO:0000313" key="15">
    <source>
        <dbReference type="Proteomes" id="UP000225182"/>
    </source>
</evidence>
<accession>A0A2B1KKM0</accession>
<comment type="subcellular location">
    <subcellularLocation>
        <location evidence="1">Cell membrane</location>
        <topology evidence="1">Multi-pass membrane protein</topology>
    </subcellularLocation>
</comment>
<keyword evidence="8" id="KW-0408">Iron</keyword>
<sequence length="323" mass="36241">MQHRKPKNYKLMLAILAILAVVSVGIFLFINLNMNTLEYALPRRAKKVLAMVITGGAIAFSSMLFQTVSNNRILTPSVIGLDSLYMFVQTVVVFVFGSQHFVMMNTNVNFLISVSAMVIFSLFLYKFLFKREGSNIYFLLLIGLIFGTFFQSLSSFMQVLIDPNEFQIVQGKMFASVNNVKTELLTVSIIGIVLVIAYIYKELKLLDVLSLGREEAINLGVDYDKVVKKLLIAIAILVSISTALVGPITFLGLLVVNVAREFLYTYKHKYLIIGSIFISIIALVGGQLIVERVFEFNTTVSVIVNFVGGVYFIYLLLKENKSW</sequence>
<feature type="transmembrane region" description="Helical" evidence="13">
    <location>
        <begin position="296"/>
        <end position="317"/>
    </location>
</feature>
<feature type="transmembrane region" description="Helical" evidence="13">
    <location>
        <begin position="73"/>
        <end position="96"/>
    </location>
</feature>
<evidence type="ECO:0000256" key="5">
    <source>
        <dbReference type="ARBA" id="ARBA00022496"/>
    </source>
</evidence>
<evidence type="ECO:0000256" key="2">
    <source>
        <dbReference type="ARBA" id="ARBA00007935"/>
    </source>
</evidence>
<keyword evidence="9" id="KW-0406">Ion transport</keyword>
<comment type="caution">
    <text evidence="14">The sequence shown here is derived from an EMBL/GenBank/DDBJ whole genome shotgun (WGS) entry which is preliminary data.</text>
</comment>
<proteinExistence type="inferred from homology"/>
<evidence type="ECO:0000256" key="6">
    <source>
        <dbReference type="ARBA" id="ARBA00022692"/>
    </source>
</evidence>
<evidence type="ECO:0000256" key="8">
    <source>
        <dbReference type="ARBA" id="ARBA00023004"/>
    </source>
</evidence>
<name>A0A2B1KKM0_BACCE</name>
<dbReference type="CDD" id="cd06550">
    <property type="entry name" value="TM_ABC_iron-siderophores_like"/>
    <property type="match status" value="1"/>
</dbReference>
<dbReference type="SUPFAM" id="SSF81345">
    <property type="entry name" value="ABC transporter involved in vitamin B12 uptake, BtuC"/>
    <property type="match status" value="1"/>
</dbReference>
<dbReference type="FunFam" id="1.10.3470.10:FF:000004">
    <property type="entry name" value="Iron compound ABC transporter, permease"/>
    <property type="match status" value="1"/>
</dbReference>
<feature type="transmembrane region" description="Helical" evidence="13">
    <location>
        <begin position="270"/>
        <end position="290"/>
    </location>
</feature>
<evidence type="ECO:0000313" key="14">
    <source>
        <dbReference type="EMBL" id="PFN25495.1"/>
    </source>
</evidence>
<feature type="transmembrane region" description="Helical" evidence="13">
    <location>
        <begin position="230"/>
        <end position="258"/>
    </location>
</feature>
<gene>
    <name evidence="14" type="ORF">COJ50_12755</name>
</gene>
<evidence type="ECO:0000256" key="7">
    <source>
        <dbReference type="ARBA" id="ARBA00022989"/>
    </source>
</evidence>
<dbReference type="Pfam" id="PF01032">
    <property type="entry name" value="FecCD"/>
    <property type="match status" value="1"/>
</dbReference>
<evidence type="ECO:0000256" key="4">
    <source>
        <dbReference type="ARBA" id="ARBA00022475"/>
    </source>
</evidence>
<evidence type="ECO:0000256" key="11">
    <source>
        <dbReference type="ARBA" id="ARBA00054099"/>
    </source>
</evidence>
<protein>
    <submittedName>
        <fullName evidence="14">Iron ABC transporter permease</fullName>
    </submittedName>
</protein>
<comment type="subunit">
    <text evidence="12">The complex is composed of two ATP-binding proteins (FatE), two transmembrane proteins (FatC and FatD) and a solute-binding protein (FpuA).</text>
</comment>
<dbReference type="GO" id="GO:0005886">
    <property type="term" value="C:plasma membrane"/>
    <property type="evidence" value="ECO:0007669"/>
    <property type="project" value="UniProtKB-SubCell"/>
</dbReference>
<keyword evidence="7 13" id="KW-1133">Transmembrane helix</keyword>
<dbReference type="EMBL" id="NUYN01000018">
    <property type="protein sequence ID" value="PFN25495.1"/>
    <property type="molecule type" value="Genomic_DNA"/>
</dbReference>
<dbReference type="InterPro" id="IPR037294">
    <property type="entry name" value="ABC_BtuC-like"/>
</dbReference>
<dbReference type="Gene3D" id="1.10.3470.10">
    <property type="entry name" value="ABC transporter involved in vitamin B12 uptake, BtuC"/>
    <property type="match status" value="1"/>
</dbReference>
<evidence type="ECO:0000256" key="9">
    <source>
        <dbReference type="ARBA" id="ARBA00023065"/>
    </source>
</evidence>
<feature type="transmembrane region" description="Helical" evidence="13">
    <location>
        <begin position="182"/>
        <end position="200"/>
    </location>
</feature>
<evidence type="ECO:0000256" key="13">
    <source>
        <dbReference type="SAM" id="Phobius"/>
    </source>
</evidence>
<feature type="transmembrane region" description="Helical" evidence="13">
    <location>
        <begin position="48"/>
        <end position="67"/>
    </location>
</feature>
<evidence type="ECO:0000256" key="10">
    <source>
        <dbReference type="ARBA" id="ARBA00023136"/>
    </source>
</evidence>
<organism evidence="14 15">
    <name type="scientific">Bacillus cereus</name>
    <dbReference type="NCBI Taxonomy" id="1396"/>
    <lineage>
        <taxon>Bacteria</taxon>
        <taxon>Bacillati</taxon>
        <taxon>Bacillota</taxon>
        <taxon>Bacilli</taxon>
        <taxon>Bacillales</taxon>
        <taxon>Bacillaceae</taxon>
        <taxon>Bacillus</taxon>
        <taxon>Bacillus cereus group</taxon>
    </lineage>
</organism>
<dbReference type="RefSeq" id="WP_098540503.1">
    <property type="nucleotide sequence ID" value="NZ_NUYN01000018.1"/>
</dbReference>
<comment type="similarity">
    <text evidence="2">Belongs to the binding-protein-dependent transport system permease family. FecCD subfamily.</text>
</comment>
<dbReference type="GO" id="GO:0033214">
    <property type="term" value="P:siderophore-iron import into cell"/>
    <property type="evidence" value="ECO:0007669"/>
    <property type="project" value="TreeGrafter"/>
</dbReference>
<dbReference type="PANTHER" id="PTHR30472:SF19">
    <property type="entry name" value="PETROBACTIN IMPORT SYSTEM PERMEASE PROTEIN YCLO"/>
    <property type="match status" value="1"/>
</dbReference>
<keyword evidence="6 13" id="KW-0812">Transmembrane</keyword>
<keyword evidence="4" id="KW-1003">Cell membrane</keyword>
<dbReference type="AlphaFoldDB" id="A0A2B1KKM0"/>
<feature type="transmembrane region" description="Helical" evidence="13">
    <location>
        <begin position="12"/>
        <end position="32"/>
    </location>
</feature>
<feature type="transmembrane region" description="Helical" evidence="13">
    <location>
        <begin position="108"/>
        <end position="129"/>
    </location>
</feature>
<dbReference type="GO" id="GO:0022857">
    <property type="term" value="F:transmembrane transporter activity"/>
    <property type="evidence" value="ECO:0007669"/>
    <property type="project" value="InterPro"/>
</dbReference>
<dbReference type="Proteomes" id="UP000225182">
    <property type="component" value="Unassembled WGS sequence"/>
</dbReference>
<evidence type="ECO:0000256" key="1">
    <source>
        <dbReference type="ARBA" id="ARBA00004651"/>
    </source>
</evidence>
<dbReference type="PANTHER" id="PTHR30472">
    <property type="entry name" value="FERRIC ENTEROBACTIN TRANSPORT SYSTEM PERMEASE PROTEIN"/>
    <property type="match status" value="1"/>
</dbReference>
<keyword evidence="3" id="KW-0813">Transport</keyword>
<evidence type="ECO:0000256" key="12">
    <source>
        <dbReference type="ARBA" id="ARBA00066247"/>
    </source>
</evidence>
<feature type="transmembrane region" description="Helical" evidence="13">
    <location>
        <begin position="135"/>
        <end position="161"/>
    </location>
</feature>
<keyword evidence="10 13" id="KW-0472">Membrane</keyword>
<evidence type="ECO:0000256" key="3">
    <source>
        <dbReference type="ARBA" id="ARBA00022448"/>
    </source>
</evidence>
<keyword evidence="5" id="KW-0410">Iron transport</keyword>
<reference evidence="14 15" key="1">
    <citation type="submission" date="2017-09" db="EMBL/GenBank/DDBJ databases">
        <title>Large-scale bioinformatics analysis of Bacillus genomes uncovers conserved roles of natural products in bacterial physiology.</title>
        <authorList>
            <consortium name="Agbiome Team Llc"/>
            <person name="Bleich R.M."/>
            <person name="Grubbs K.J."/>
            <person name="Santa Maria K.C."/>
            <person name="Allen S.E."/>
            <person name="Farag S."/>
            <person name="Shank E.A."/>
            <person name="Bowers A."/>
        </authorList>
    </citation>
    <scope>NUCLEOTIDE SEQUENCE [LARGE SCALE GENOMIC DNA]</scope>
    <source>
        <strain evidence="14 15">AFS076905</strain>
    </source>
</reference>
<dbReference type="InterPro" id="IPR000522">
    <property type="entry name" value="ABC_transptr_permease_BtuC"/>
</dbReference>